<proteinExistence type="predicted"/>
<feature type="region of interest" description="Disordered" evidence="1">
    <location>
        <begin position="29"/>
        <end position="65"/>
    </location>
</feature>
<feature type="compositionally biased region" description="Basic residues" evidence="1">
    <location>
        <begin position="56"/>
        <end position="65"/>
    </location>
</feature>
<accession>A0ABT9LGJ4</accession>
<dbReference type="EMBL" id="JAURUD010000001">
    <property type="protein sequence ID" value="MDP9682370.1"/>
    <property type="molecule type" value="Genomic_DNA"/>
</dbReference>
<evidence type="ECO:0000313" key="3">
    <source>
        <dbReference type="Proteomes" id="UP001231675"/>
    </source>
</evidence>
<evidence type="ECO:0000313" key="2">
    <source>
        <dbReference type="EMBL" id="MDP9682370.1"/>
    </source>
</evidence>
<name>A0ABT9LGJ4_STRGD</name>
<keyword evidence="3" id="KW-1185">Reference proteome</keyword>
<dbReference type="RefSeq" id="WP_189414612.1">
    <property type="nucleotide sequence ID" value="NZ_BMSM01000003.1"/>
</dbReference>
<protein>
    <submittedName>
        <fullName evidence="2">Uncharacterized protein</fullName>
    </submittedName>
</protein>
<gene>
    <name evidence="2" type="ORF">J2S47_002872</name>
</gene>
<dbReference type="Proteomes" id="UP001231675">
    <property type="component" value="Unassembled WGS sequence"/>
</dbReference>
<evidence type="ECO:0000256" key="1">
    <source>
        <dbReference type="SAM" id="MobiDB-lite"/>
    </source>
</evidence>
<dbReference type="GeneID" id="91551823"/>
<reference evidence="2 3" key="1">
    <citation type="submission" date="2023-07" db="EMBL/GenBank/DDBJ databases">
        <title>Sequencing the genomes of 1000 actinobacteria strains.</title>
        <authorList>
            <person name="Klenk H.-P."/>
        </authorList>
    </citation>
    <scope>NUCLEOTIDE SEQUENCE [LARGE SCALE GENOMIC DNA]</scope>
    <source>
        <strain evidence="2 3">DSM 40229</strain>
    </source>
</reference>
<sequence>MRRLLAAIAGRCETHDRAAYVTTVRLERELGMPESPPPASFTDQHMDPNLIDCGNRRCRTRRNQR</sequence>
<comment type="caution">
    <text evidence="2">The sequence shown here is derived from an EMBL/GenBank/DDBJ whole genome shotgun (WGS) entry which is preliminary data.</text>
</comment>
<organism evidence="2 3">
    <name type="scientific">Streptomyces griseoviridis</name>
    <dbReference type="NCBI Taxonomy" id="45398"/>
    <lineage>
        <taxon>Bacteria</taxon>
        <taxon>Bacillati</taxon>
        <taxon>Actinomycetota</taxon>
        <taxon>Actinomycetes</taxon>
        <taxon>Kitasatosporales</taxon>
        <taxon>Streptomycetaceae</taxon>
        <taxon>Streptomyces</taxon>
    </lineage>
</organism>